<feature type="compositionally biased region" description="Basic and acidic residues" evidence="1">
    <location>
        <begin position="307"/>
        <end position="319"/>
    </location>
</feature>
<reference evidence="2 3" key="1">
    <citation type="journal article" date="2012" name="Nat. Genet.">
        <title>Plasmodium cynomolgi genome sequences provide insight into Plasmodium vivax and the monkey malaria clade.</title>
        <authorList>
            <person name="Tachibana S."/>
            <person name="Sullivan S.A."/>
            <person name="Kawai S."/>
            <person name="Nakamura S."/>
            <person name="Kim H.R."/>
            <person name="Goto N."/>
            <person name="Arisue N."/>
            <person name="Palacpac N.M.Q."/>
            <person name="Honma H."/>
            <person name="Yagi M."/>
            <person name="Tougan T."/>
            <person name="Katakai Y."/>
            <person name="Kaneko O."/>
            <person name="Mita T."/>
            <person name="Kita K."/>
            <person name="Yasutomi Y."/>
            <person name="Sutton P.L."/>
            <person name="Shakhbatyan R."/>
            <person name="Horii T."/>
            <person name="Yasunaga T."/>
            <person name="Barnwell J.W."/>
            <person name="Escalante A.A."/>
            <person name="Carlton J.M."/>
            <person name="Tanabe K."/>
        </authorList>
    </citation>
    <scope>NUCLEOTIDE SEQUENCE [LARGE SCALE GENOMIC DNA]</scope>
    <source>
        <strain evidence="2 3">B</strain>
    </source>
</reference>
<feature type="region of interest" description="Disordered" evidence="1">
    <location>
        <begin position="475"/>
        <end position="498"/>
    </location>
</feature>
<dbReference type="AlphaFoldDB" id="K6UZL3"/>
<dbReference type="RefSeq" id="XP_004224072.1">
    <property type="nucleotide sequence ID" value="XM_004224024.1"/>
</dbReference>
<dbReference type="OrthoDB" id="371976at2759"/>
<feature type="compositionally biased region" description="Basic and acidic residues" evidence="1">
    <location>
        <begin position="624"/>
        <end position="635"/>
    </location>
</feature>
<organism evidence="2 3">
    <name type="scientific">Plasmodium cynomolgi (strain B)</name>
    <dbReference type="NCBI Taxonomy" id="1120755"/>
    <lineage>
        <taxon>Eukaryota</taxon>
        <taxon>Sar</taxon>
        <taxon>Alveolata</taxon>
        <taxon>Apicomplexa</taxon>
        <taxon>Aconoidasida</taxon>
        <taxon>Haemosporida</taxon>
        <taxon>Plasmodiidae</taxon>
        <taxon>Plasmodium</taxon>
        <taxon>Plasmodium (Plasmodium)</taxon>
    </lineage>
</organism>
<dbReference type="KEGG" id="pcy:PCYB_126900"/>
<sequence length="723" mass="82446">MNHIDVCKKYRLRKTDLCGVYSRSPWRSDTNGEKNCTERRRMNHQGDGSKSGSASKQKEKGLDGQKKKNSFPPVGTFLNSSILDKGIETIWNSLKRDEDNSVDLFNVDVYSSLTERGKEKFQKVILPYLLHNAQKVDELKNILFEDEANPSGEFHFKNVCQVKRVANENDLCLLAKWEGGSRLQMKTPPPEMLIISRKAFFKIIQKECFVKDGPEHKNEVLLRTIQQMWKYKEVFFSNNEENALLRGDISERYFTLSDWKKWSEPSYKTGEPPLLGEDYHVMENENMLNDVIHESIMLMSKNSGLRRSTEEEDPKKGDLSKGTLKRRKFTQMGGSRREKKCVDPMGILKAFLKKDSIGVGHNDALRELRECTFQPNVRKFVEAEVGHVAREKVLQRGEKSEMHIKADMDANVDAKTEREDLFKQAGGHITSDVHKRLLEESSAQHANRGMEDERVAKYLQMCCLSYGVDMEKESKQSTYKRHDTTRQPTHRESRKIWRSRTPKVSSYTFEASMMGARKNANVRTPNGKNAWIDGLRGGYISNYFNFSVVDKNGALCGLGACKHDYSRDIRLHGRRLKTKVIPNVDLSNNMLRSPFSNANCLAEGVDTPGGSLIPSRNTWVDDGRNKIDGDRTIRRGEKKKSPSRASQPFLPLHNSQLTTAKWESQNVRAEGSNQLAGKITGGCSSFAPSDPPKVIAVKWEKSLDDMEKELLCLPQSVRFVQIC</sequence>
<feature type="region of interest" description="Disordered" evidence="1">
    <location>
        <begin position="303"/>
        <end position="336"/>
    </location>
</feature>
<feature type="compositionally biased region" description="Basic and acidic residues" evidence="1">
    <location>
        <begin position="30"/>
        <end position="40"/>
    </location>
</feature>
<feature type="compositionally biased region" description="Basic and acidic residues" evidence="1">
    <location>
        <begin position="56"/>
        <end position="66"/>
    </location>
</feature>
<proteinExistence type="predicted"/>
<protein>
    <submittedName>
        <fullName evidence="2">Uncharacterized protein</fullName>
    </submittedName>
</protein>
<feature type="region of interest" description="Disordered" evidence="1">
    <location>
        <begin position="24"/>
        <end position="71"/>
    </location>
</feature>
<dbReference type="VEuPathDB" id="PlasmoDB:PCYB_126900"/>
<feature type="compositionally biased region" description="Basic and acidic residues" evidence="1">
    <location>
        <begin position="475"/>
        <end position="495"/>
    </location>
</feature>
<dbReference type="EMBL" id="DF157104">
    <property type="protein sequence ID" value="GAB68125.1"/>
    <property type="molecule type" value="Genomic_DNA"/>
</dbReference>
<evidence type="ECO:0000313" key="3">
    <source>
        <dbReference type="Proteomes" id="UP000006319"/>
    </source>
</evidence>
<evidence type="ECO:0000313" key="2">
    <source>
        <dbReference type="EMBL" id="GAB68125.1"/>
    </source>
</evidence>
<feature type="region of interest" description="Disordered" evidence="1">
    <location>
        <begin position="624"/>
        <end position="648"/>
    </location>
</feature>
<dbReference type="Proteomes" id="UP000006319">
    <property type="component" value="Chromosome 12"/>
</dbReference>
<dbReference type="GeneID" id="14694498"/>
<gene>
    <name evidence="2" type="ORF">PCYB_126900</name>
</gene>
<dbReference type="eggNOG" id="ENOG502T217">
    <property type="taxonomic scope" value="Eukaryota"/>
</dbReference>
<feature type="compositionally biased region" description="Polar residues" evidence="1">
    <location>
        <begin position="46"/>
        <end position="55"/>
    </location>
</feature>
<evidence type="ECO:0000256" key="1">
    <source>
        <dbReference type="SAM" id="MobiDB-lite"/>
    </source>
</evidence>
<accession>K6UZL3</accession>
<dbReference type="OMA" id="QPTHRES"/>
<dbReference type="PhylomeDB" id="K6UZL3"/>
<keyword evidence="3" id="KW-1185">Reference proteome</keyword>
<name>K6UZL3_PLACD</name>